<dbReference type="EMBL" id="QCYY01003969">
    <property type="protein sequence ID" value="ROT61860.1"/>
    <property type="molecule type" value="Genomic_DNA"/>
</dbReference>
<gene>
    <name evidence="1" type="ORF">C7M84_020324</name>
</gene>
<accession>A0A423SCE3</accession>
<evidence type="ECO:0000313" key="1">
    <source>
        <dbReference type="EMBL" id="ROT61860.1"/>
    </source>
</evidence>
<keyword evidence="2" id="KW-1185">Reference proteome</keyword>
<dbReference type="Proteomes" id="UP000283509">
    <property type="component" value="Unassembled WGS sequence"/>
</dbReference>
<sequence length="392" mass="42110">MTLLSSLLLPNLSLLLSPLPLSSHHLLSLTLFLSSLSLLSLFPLLLSLSLPPALTNLLPHSTLSVKASPFSISYHSGPPTFSLFSLSTPLSISIQHEPFLPSLSLNLTLSPPQIPLIQTSYPILSLSYPYFAPHPSLQSLPLLLTLSNFLPSLTFSCPFLYTVNSPLLPQTLSFVHHFPSPFHTPPSAPPLPPLSIFSFYALLLSLFILFLLSPPPPSFSISSPSHSFSLYPLPSPFSFSSFYPLLSLPSISSLYPFPSSPFPFSLPLSPSSYSLAPSPPLLLHCLLPLYTLTLSPPLLPSVPPSLSLLPSPFSSPHPLASSLSLYPLLSSLSSLPPISSLYSIPPSPIPTLYHSPPLILPLSILPLPLSLLPLSTSSSSLSNLSQTTLTLQ</sequence>
<protein>
    <submittedName>
        <fullName evidence="1">Uncharacterized protein</fullName>
    </submittedName>
</protein>
<comment type="caution">
    <text evidence="1">The sequence shown here is derived from an EMBL/GenBank/DDBJ whole genome shotgun (WGS) entry which is preliminary data.</text>
</comment>
<dbReference type="AlphaFoldDB" id="A0A423SCE3"/>
<proteinExistence type="predicted"/>
<reference evidence="1 2" key="1">
    <citation type="submission" date="2018-04" db="EMBL/GenBank/DDBJ databases">
        <authorList>
            <person name="Zhang X."/>
            <person name="Yuan J."/>
            <person name="Li F."/>
            <person name="Xiang J."/>
        </authorList>
    </citation>
    <scope>NUCLEOTIDE SEQUENCE [LARGE SCALE GENOMIC DNA]</scope>
    <source>
        <tissue evidence="1">Muscle</tissue>
    </source>
</reference>
<name>A0A423SCE3_PENVA</name>
<evidence type="ECO:0000313" key="2">
    <source>
        <dbReference type="Proteomes" id="UP000283509"/>
    </source>
</evidence>
<reference evidence="1 2" key="2">
    <citation type="submission" date="2019-01" db="EMBL/GenBank/DDBJ databases">
        <title>The decoding of complex shrimp genome reveals the adaptation for benthos swimmer, frequently molting mechanism and breeding impact on genome.</title>
        <authorList>
            <person name="Sun Y."/>
            <person name="Gao Y."/>
            <person name="Yu Y."/>
        </authorList>
    </citation>
    <scope>NUCLEOTIDE SEQUENCE [LARGE SCALE GENOMIC DNA]</scope>
    <source>
        <tissue evidence="1">Muscle</tissue>
    </source>
</reference>
<organism evidence="1 2">
    <name type="scientific">Penaeus vannamei</name>
    <name type="common">Whiteleg shrimp</name>
    <name type="synonym">Litopenaeus vannamei</name>
    <dbReference type="NCBI Taxonomy" id="6689"/>
    <lineage>
        <taxon>Eukaryota</taxon>
        <taxon>Metazoa</taxon>
        <taxon>Ecdysozoa</taxon>
        <taxon>Arthropoda</taxon>
        <taxon>Crustacea</taxon>
        <taxon>Multicrustacea</taxon>
        <taxon>Malacostraca</taxon>
        <taxon>Eumalacostraca</taxon>
        <taxon>Eucarida</taxon>
        <taxon>Decapoda</taxon>
        <taxon>Dendrobranchiata</taxon>
        <taxon>Penaeoidea</taxon>
        <taxon>Penaeidae</taxon>
        <taxon>Penaeus</taxon>
    </lineage>
</organism>